<keyword evidence="5" id="KW-1185">Reference proteome</keyword>
<dbReference type="GO" id="GO:0005615">
    <property type="term" value="C:extracellular space"/>
    <property type="evidence" value="ECO:0007669"/>
    <property type="project" value="InterPro"/>
</dbReference>
<dbReference type="PANTHER" id="PTHR11461:SF211">
    <property type="entry name" value="GH10112P-RELATED"/>
    <property type="match status" value="1"/>
</dbReference>
<dbReference type="InterPro" id="IPR023796">
    <property type="entry name" value="Serpin_dom"/>
</dbReference>
<dbReference type="GO" id="GO:0004867">
    <property type="term" value="F:serine-type endopeptidase inhibitor activity"/>
    <property type="evidence" value="ECO:0007669"/>
    <property type="project" value="InterPro"/>
</dbReference>
<reference evidence="4" key="1">
    <citation type="submission" date="2019-08" db="EMBL/GenBank/DDBJ databases">
        <title>The improved chromosome-level genome for the pearl oyster Pinctada fucata martensii using PacBio sequencing and Hi-C.</title>
        <authorList>
            <person name="Zheng Z."/>
        </authorList>
    </citation>
    <scope>NUCLEOTIDE SEQUENCE</scope>
    <source>
        <strain evidence="4">ZZ-2019</strain>
        <tissue evidence="4">Adductor muscle</tissue>
    </source>
</reference>
<dbReference type="Proteomes" id="UP001186944">
    <property type="component" value="Unassembled WGS sequence"/>
</dbReference>
<dbReference type="Pfam" id="PF00079">
    <property type="entry name" value="Serpin"/>
    <property type="match status" value="1"/>
</dbReference>
<organism evidence="4 5">
    <name type="scientific">Pinctada imbricata</name>
    <name type="common">Atlantic pearl-oyster</name>
    <name type="synonym">Pinctada martensii</name>
    <dbReference type="NCBI Taxonomy" id="66713"/>
    <lineage>
        <taxon>Eukaryota</taxon>
        <taxon>Metazoa</taxon>
        <taxon>Spiralia</taxon>
        <taxon>Lophotrochozoa</taxon>
        <taxon>Mollusca</taxon>
        <taxon>Bivalvia</taxon>
        <taxon>Autobranchia</taxon>
        <taxon>Pteriomorphia</taxon>
        <taxon>Pterioida</taxon>
        <taxon>Pterioidea</taxon>
        <taxon>Pteriidae</taxon>
        <taxon>Pinctada</taxon>
    </lineage>
</organism>
<evidence type="ECO:0000313" key="5">
    <source>
        <dbReference type="Proteomes" id="UP001186944"/>
    </source>
</evidence>
<dbReference type="SMART" id="SM00093">
    <property type="entry name" value="SERPIN"/>
    <property type="match status" value="1"/>
</dbReference>
<dbReference type="PANTHER" id="PTHR11461">
    <property type="entry name" value="SERINE PROTEASE INHIBITOR, SERPIN"/>
    <property type="match status" value="1"/>
</dbReference>
<proteinExistence type="inferred from homology"/>
<comment type="caution">
    <text evidence="4">The sequence shown here is derived from an EMBL/GenBank/DDBJ whole genome shotgun (WGS) entry which is preliminary data.</text>
</comment>
<dbReference type="InterPro" id="IPR023795">
    <property type="entry name" value="Serpin_CS"/>
</dbReference>
<evidence type="ECO:0000256" key="1">
    <source>
        <dbReference type="ARBA" id="ARBA00009500"/>
    </source>
</evidence>
<evidence type="ECO:0000313" key="4">
    <source>
        <dbReference type="EMBL" id="KAK3094141.1"/>
    </source>
</evidence>
<dbReference type="InterPro" id="IPR000215">
    <property type="entry name" value="Serpin_fam"/>
</dbReference>
<gene>
    <name evidence="4" type="ORF">FSP39_024637</name>
</gene>
<dbReference type="InterPro" id="IPR042185">
    <property type="entry name" value="Serpin_sf_2"/>
</dbReference>
<protein>
    <recommendedName>
        <fullName evidence="3">Serpin domain-containing protein</fullName>
    </recommendedName>
</protein>
<evidence type="ECO:0000259" key="3">
    <source>
        <dbReference type="SMART" id="SM00093"/>
    </source>
</evidence>
<evidence type="ECO:0000256" key="2">
    <source>
        <dbReference type="RuleBase" id="RU000411"/>
    </source>
</evidence>
<dbReference type="EMBL" id="VSWD01000009">
    <property type="protein sequence ID" value="KAK3094141.1"/>
    <property type="molecule type" value="Genomic_DNA"/>
</dbReference>
<dbReference type="SUPFAM" id="SSF56574">
    <property type="entry name" value="Serpins"/>
    <property type="match status" value="1"/>
</dbReference>
<dbReference type="InterPro" id="IPR042178">
    <property type="entry name" value="Serpin_sf_1"/>
</dbReference>
<feature type="domain" description="Serpin" evidence="3">
    <location>
        <begin position="22"/>
        <end position="388"/>
    </location>
</feature>
<dbReference type="Gene3D" id="2.30.39.10">
    <property type="entry name" value="Alpha-1-antitrypsin, domain 1"/>
    <property type="match status" value="1"/>
</dbReference>
<dbReference type="InterPro" id="IPR036186">
    <property type="entry name" value="Serpin_sf"/>
</dbReference>
<dbReference type="CDD" id="cd00172">
    <property type="entry name" value="serpin"/>
    <property type="match status" value="1"/>
</dbReference>
<sequence>MKRGSSVLGPCTVYESVTEFSVRLYNQIKSTESSESNIFMSPYSVSTALALTMLGTGGKTEEELKHGLCVESLPTSDIHGEYRHLAKTITSKTGSDVILQTANRIFCENGMELRSEYVEKSRRIYGSDSKQLDFKQDPEKCRLEINEWAEKQTNGKIKDLIPEDQISESTMMVLTNAIYFKGDWEKKFKKERTKSADFHVTPTAKVKVDMMTMKKDEWKVGRSRSYRCKVLQLPYKGKKMSMVIFLPDKIDGINKLEQDLSVEFIKDMKKKLERQDAIIEIPKFKIEGSYKLENALPEMGIVELFSTGADFSGMLESPGGGAGVSDVFHKAFVEVNEEGTEAAAATAVEVDRCLPEPPLEFIADHPFLFAIIENKHWTVLFIGRFTTP</sequence>
<accession>A0AA88XXA0</accession>
<comment type="similarity">
    <text evidence="1 2">Belongs to the serpin family.</text>
</comment>
<dbReference type="AlphaFoldDB" id="A0AA88XXA0"/>
<dbReference type="PROSITE" id="PS00284">
    <property type="entry name" value="SERPIN"/>
    <property type="match status" value="1"/>
</dbReference>
<dbReference type="Gene3D" id="3.30.497.10">
    <property type="entry name" value="Antithrombin, subunit I, domain 2"/>
    <property type="match status" value="1"/>
</dbReference>
<dbReference type="FunFam" id="3.30.497.10:FF:000001">
    <property type="entry name" value="Serine protease inhibitor"/>
    <property type="match status" value="1"/>
</dbReference>
<name>A0AA88XXA0_PINIB</name>